<organism evidence="1 2">
    <name type="scientific">Sphaerisporangium siamense</name>
    <dbReference type="NCBI Taxonomy" id="795645"/>
    <lineage>
        <taxon>Bacteria</taxon>
        <taxon>Bacillati</taxon>
        <taxon>Actinomycetota</taxon>
        <taxon>Actinomycetes</taxon>
        <taxon>Streptosporangiales</taxon>
        <taxon>Streptosporangiaceae</taxon>
        <taxon>Sphaerisporangium</taxon>
    </lineage>
</organism>
<dbReference type="Proteomes" id="UP000542210">
    <property type="component" value="Unassembled WGS sequence"/>
</dbReference>
<comment type="caution">
    <text evidence="1">The sequence shown here is derived from an EMBL/GenBank/DDBJ whole genome shotgun (WGS) entry which is preliminary data.</text>
</comment>
<evidence type="ECO:0000313" key="2">
    <source>
        <dbReference type="Proteomes" id="UP000542210"/>
    </source>
</evidence>
<dbReference type="EMBL" id="JACHND010000001">
    <property type="protein sequence ID" value="MBB4702558.1"/>
    <property type="molecule type" value="Genomic_DNA"/>
</dbReference>
<evidence type="ECO:0000313" key="1">
    <source>
        <dbReference type="EMBL" id="MBB4702558.1"/>
    </source>
</evidence>
<dbReference type="RefSeq" id="WP_184882417.1">
    <property type="nucleotide sequence ID" value="NZ_BOOV01000033.1"/>
</dbReference>
<accession>A0A7W7DBY8</accession>
<dbReference type="AlphaFoldDB" id="A0A7W7DBY8"/>
<keyword evidence="2" id="KW-1185">Reference proteome</keyword>
<name>A0A7W7DBY8_9ACTN</name>
<gene>
    <name evidence="1" type="ORF">BJ982_004102</name>
</gene>
<proteinExistence type="predicted"/>
<sequence>MFFDETPRLVEFVANWAHTLTHCAKVLARIGIHVVGDGELQDVRQSMIVALDEIDNRPISDEIRSAIWALTLRWLAAGDLIVSYAENGAEFREAIILDALGQVEMLVTIASGLLDQRDAMN</sequence>
<reference evidence="1 2" key="1">
    <citation type="submission" date="2020-08" db="EMBL/GenBank/DDBJ databases">
        <title>Sequencing the genomes of 1000 actinobacteria strains.</title>
        <authorList>
            <person name="Klenk H.-P."/>
        </authorList>
    </citation>
    <scope>NUCLEOTIDE SEQUENCE [LARGE SCALE GENOMIC DNA]</scope>
    <source>
        <strain evidence="1 2">DSM 45784</strain>
    </source>
</reference>
<protein>
    <submittedName>
        <fullName evidence="1">Uncharacterized protein</fullName>
    </submittedName>
</protein>